<name>A0ABQ7HFW4_GEOSE</name>
<comment type="caution">
    <text evidence="3">The sequence shown here is derived from an EMBL/GenBank/DDBJ whole genome shotgun (WGS) entry which is preliminary data.</text>
</comment>
<dbReference type="SFLD" id="SFLDS00029">
    <property type="entry name" value="Radical_SAM"/>
    <property type="match status" value="1"/>
</dbReference>
<dbReference type="Pfam" id="PF04055">
    <property type="entry name" value="Radical_SAM"/>
    <property type="match status" value="1"/>
</dbReference>
<dbReference type="InterPro" id="IPR023995">
    <property type="entry name" value="HemZ"/>
</dbReference>
<dbReference type="SUPFAM" id="SSF102114">
    <property type="entry name" value="Radical SAM enzymes"/>
    <property type="match status" value="1"/>
</dbReference>
<dbReference type="SFLD" id="SFLDG01065">
    <property type="entry name" value="anaerobic_coproporphyrinogen-I"/>
    <property type="match status" value="1"/>
</dbReference>
<evidence type="ECO:0000313" key="4">
    <source>
        <dbReference type="Proteomes" id="UP000773850"/>
    </source>
</evidence>
<dbReference type="CDD" id="cd01335">
    <property type="entry name" value="Radical_SAM"/>
    <property type="match status" value="1"/>
</dbReference>
<dbReference type="InterPro" id="IPR006638">
    <property type="entry name" value="Elp3/MiaA/NifB-like_rSAM"/>
</dbReference>
<dbReference type="NCBIfam" id="TIGR03994">
    <property type="entry name" value="rSAM_HemZ"/>
    <property type="match status" value="1"/>
</dbReference>
<gene>
    <name evidence="3" type="ORF">GS8_1777</name>
</gene>
<dbReference type="Proteomes" id="UP000773850">
    <property type="component" value="Unassembled WGS sequence"/>
</dbReference>
<evidence type="ECO:0000259" key="2">
    <source>
        <dbReference type="PROSITE" id="PS51918"/>
    </source>
</evidence>
<dbReference type="PANTHER" id="PTHR13932:SF1">
    <property type="entry name" value="OXYGEN-INDEPENDENT COPROPORPHYRINOGEN-III OXIDASE-LIKE PROTEIN HEMZ"/>
    <property type="match status" value="1"/>
</dbReference>
<feature type="domain" description="Radical SAM core" evidence="2">
    <location>
        <begin position="189"/>
        <end position="429"/>
    </location>
</feature>
<dbReference type="InterPro" id="IPR007197">
    <property type="entry name" value="rSAM"/>
</dbReference>
<dbReference type="InterPro" id="IPR058240">
    <property type="entry name" value="rSAM_sf"/>
</dbReference>
<reference evidence="3 4" key="1">
    <citation type="submission" date="2016-03" db="EMBL/GenBank/DDBJ databases">
        <title>Spore heat resistance.</title>
        <authorList>
            <person name="Boekhorst J."/>
            <person name="Berendsen E.M."/>
            <person name="Wells-Bennik M.H."/>
            <person name="Kuipers O.P."/>
        </authorList>
    </citation>
    <scope>NUCLEOTIDE SEQUENCE [LARGE SCALE GENOMIC DNA]</scope>
    <source>
        <strain evidence="3 4">GS8</strain>
    </source>
</reference>
<keyword evidence="4" id="KW-1185">Reference proteome</keyword>
<dbReference type="NCBIfam" id="NF006061">
    <property type="entry name" value="PRK08207.1-4"/>
    <property type="match status" value="1"/>
</dbReference>
<protein>
    <submittedName>
        <fullName evidence="3">Coproporphyrinogen III oxidase oxygen-independent</fullName>
    </submittedName>
</protein>
<feature type="compositionally biased region" description="Polar residues" evidence="1">
    <location>
        <begin position="530"/>
        <end position="542"/>
    </location>
</feature>
<dbReference type="InterPro" id="IPR034505">
    <property type="entry name" value="Coproporphyrinogen-III_oxidase"/>
</dbReference>
<proteinExistence type="predicted"/>
<dbReference type="SMART" id="SM00729">
    <property type="entry name" value="Elp3"/>
    <property type="match status" value="1"/>
</dbReference>
<feature type="region of interest" description="Disordered" evidence="1">
    <location>
        <begin position="515"/>
        <end position="542"/>
    </location>
</feature>
<evidence type="ECO:0000256" key="1">
    <source>
        <dbReference type="SAM" id="MobiDB-lite"/>
    </source>
</evidence>
<dbReference type="Gene3D" id="3.80.30.20">
    <property type="entry name" value="tm_1862 like domain"/>
    <property type="match status" value="1"/>
</dbReference>
<dbReference type="SFLD" id="SFLDF00310">
    <property type="entry name" value="oxygen-independent_coproporphy"/>
    <property type="match status" value="1"/>
</dbReference>
<evidence type="ECO:0000313" key="3">
    <source>
        <dbReference type="EMBL" id="KAF6511105.1"/>
    </source>
</evidence>
<accession>A0ABQ7HFW4</accession>
<dbReference type="InterPro" id="IPR023404">
    <property type="entry name" value="rSAM_horseshoe"/>
</dbReference>
<dbReference type="EMBL" id="LUCS01000027">
    <property type="protein sequence ID" value="KAF6511105.1"/>
    <property type="molecule type" value="Genomic_DNA"/>
</dbReference>
<dbReference type="PROSITE" id="PS51918">
    <property type="entry name" value="RADICAL_SAM"/>
    <property type="match status" value="1"/>
</dbReference>
<organism evidence="3 4">
    <name type="scientific">Geobacillus stearothermophilus</name>
    <name type="common">Bacillus stearothermophilus</name>
    <dbReference type="NCBI Taxonomy" id="1422"/>
    <lineage>
        <taxon>Bacteria</taxon>
        <taxon>Bacillati</taxon>
        <taxon>Bacillota</taxon>
        <taxon>Bacilli</taxon>
        <taxon>Bacillales</taxon>
        <taxon>Anoxybacillaceae</taxon>
        <taxon>Geobacillus</taxon>
    </lineage>
</organism>
<dbReference type="SFLD" id="SFLDG01082">
    <property type="entry name" value="B12-binding_domain_containing"/>
    <property type="match status" value="1"/>
</dbReference>
<dbReference type="PANTHER" id="PTHR13932">
    <property type="entry name" value="COPROPORPHYRINIGEN III OXIDASE"/>
    <property type="match status" value="1"/>
</dbReference>
<sequence>MTKETAVQYTERSLKEKVMNVRIEIQGLPHPERFQRPLEVMTELFFEAPELLLVPLPEADMAVMFSVKKDGGIAVSGTLLDKTSGRVEEVSHECSTPADADGKTYEKQLKNAVLHVYLTLLERSTGLIQPWGVLTGVRPVKLLHQLLRSGLSKEEAHRKLAEEYLVTKEKIELMQAIVDRQLTVVPDLYDLAHEVSIYIGIPFCPTKCAYCTFPAYAINGRQGSVDAFLAGLHYEMEAVGRFLRERGIRITTIYYGGGTPTSITADEMDRLYAHMYDVFPDVDRVREITVEAGRPDTITPEKLEVLKKWRIDRISINPQSYIQETLKAIGRHHTVEETINKFHLARQMGMNNINMDLIIGLPGEGLAEFTHTLAETERLMPESLTIHTLSFKRASEMTKNKQKYKVASREEVQAMMKAAQEWTKEHGYVPYYLYRQKNILGNLENVGYALPGHESLYNIMIMEEQQSIIGLGCGASSKFVDPKTRNITRQANPKEPKVYNEHFAEYTEEKINPESVIKTRSKLPRKLDQSTKYCTRGSSPNR</sequence>